<accession>A0A5B7G1V3</accession>
<reference evidence="2 3" key="1">
    <citation type="submission" date="2019-05" db="EMBL/GenBank/DDBJ databases">
        <title>Another draft genome of Portunus trituberculatus and its Hox gene families provides insights of decapod evolution.</title>
        <authorList>
            <person name="Jeong J.-H."/>
            <person name="Song I."/>
            <person name="Kim S."/>
            <person name="Choi T."/>
            <person name="Kim D."/>
            <person name="Ryu S."/>
            <person name="Kim W."/>
        </authorList>
    </citation>
    <scope>NUCLEOTIDE SEQUENCE [LARGE SCALE GENOMIC DNA]</scope>
    <source>
        <tissue evidence="2">Muscle</tissue>
    </source>
</reference>
<dbReference type="AlphaFoldDB" id="A0A5B7G1V3"/>
<sequence length="194" mass="21068">MKKARGASRGVVVPGVGRGMAATREGTQVCAARRGEGGEGLGRGRHGRNAAFLRHARRHSPHRTAPRTSQSRWNAPPLRAPQCRPWEPCISVALWPRGTLWLTLWSCGACCGSNGAALCHTPGMWGVWQAGQGGARLECGPQQHPYTAFRDAQQLRRYLVVLVWVARRQPIAAPRVGQRAACRPVVLQATVGFV</sequence>
<feature type="compositionally biased region" description="Basic residues" evidence="1">
    <location>
        <begin position="54"/>
        <end position="65"/>
    </location>
</feature>
<proteinExistence type="predicted"/>
<dbReference type="EMBL" id="VSRR010012063">
    <property type="protein sequence ID" value="MPC54040.1"/>
    <property type="molecule type" value="Genomic_DNA"/>
</dbReference>
<organism evidence="2 3">
    <name type="scientific">Portunus trituberculatus</name>
    <name type="common">Swimming crab</name>
    <name type="synonym">Neptunus trituberculatus</name>
    <dbReference type="NCBI Taxonomy" id="210409"/>
    <lineage>
        <taxon>Eukaryota</taxon>
        <taxon>Metazoa</taxon>
        <taxon>Ecdysozoa</taxon>
        <taxon>Arthropoda</taxon>
        <taxon>Crustacea</taxon>
        <taxon>Multicrustacea</taxon>
        <taxon>Malacostraca</taxon>
        <taxon>Eumalacostraca</taxon>
        <taxon>Eucarida</taxon>
        <taxon>Decapoda</taxon>
        <taxon>Pleocyemata</taxon>
        <taxon>Brachyura</taxon>
        <taxon>Eubrachyura</taxon>
        <taxon>Portunoidea</taxon>
        <taxon>Portunidae</taxon>
        <taxon>Portuninae</taxon>
        <taxon>Portunus</taxon>
    </lineage>
</organism>
<evidence type="ECO:0000256" key="1">
    <source>
        <dbReference type="SAM" id="MobiDB-lite"/>
    </source>
</evidence>
<evidence type="ECO:0000313" key="3">
    <source>
        <dbReference type="Proteomes" id="UP000324222"/>
    </source>
</evidence>
<dbReference type="Proteomes" id="UP000324222">
    <property type="component" value="Unassembled WGS sequence"/>
</dbReference>
<evidence type="ECO:0000313" key="2">
    <source>
        <dbReference type="EMBL" id="MPC54040.1"/>
    </source>
</evidence>
<keyword evidence="3" id="KW-1185">Reference proteome</keyword>
<gene>
    <name evidence="2" type="ORF">E2C01_047947</name>
</gene>
<comment type="caution">
    <text evidence="2">The sequence shown here is derived from an EMBL/GenBank/DDBJ whole genome shotgun (WGS) entry which is preliminary data.</text>
</comment>
<name>A0A5B7G1V3_PORTR</name>
<protein>
    <submittedName>
        <fullName evidence="2">Uncharacterized protein</fullName>
    </submittedName>
</protein>
<feature type="region of interest" description="Disordered" evidence="1">
    <location>
        <begin position="54"/>
        <end position="76"/>
    </location>
</feature>